<proteinExistence type="predicted"/>
<keyword evidence="4" id="KW-0378">Hydrolase</keyword>
<dbReference type="EMBL" id="JBHUOM010000028">
    <property type="protein sequence ID" value="MFD2937473.1"/>
    <property type="molecule type" value="Genomic_DNA"/>
</dbReference>
<dbReference type="InterPro" id="IPR012338">
    <property type="entry name" value="Beta-lactam/transpept-like"/>
</dbReference>
<dbReference type="Pfam" id="PF00144">
    <property type="entry name" value="Beta-lactamase"/>
    <property type="match status" value="1"/>
</dbReference>
<name>A0ABW6AST3_9BACT</name>
<dbReference type="SUPFAM" id="SSF56601">
    <property type="entry name" value="beta-lactamase/transpeptidase-like"/>
    <property type="match status" value="1"/>
</dbReference>
<keyword evidence="2" id="KW-0732">Signal</keyword>
<dbReference type="Proteomes" id="UP001597512">
    <property type="component" value="Unassembled WGS sequence"/>
</dbReference>
<feature type="compositionally biased region" description="Low complexity" evidence="1">
    <location>
        <begin position="196"/>
        <end position="205"/>
    </location>
</feature>
<evidence type="ECO:0000256" key="1">
    <source>
        <dbReference type="SAM" id="MobiDB-lite"/>
    </source>
</evidence>
<evidence type="ECO:0000313" key="4">
    <source>
        <dbReference type="EMBL" id="MFD2937473.1"/>
    </source>
</evidence>
<dbReference type="InterPro" id="IPR050789">
    <property type="entry name" value="Diverse_Enzym_Activities"/>
</dbReference>
<reference evidence="5" key="1">
    <citation type="journal article" date="2019" name="Int. J. Syst. Evol. Microbiol.">
        <title>The Global Catalogue of Microorganisms (GCM) 10K type strain sequencing project: providing services to taxonomists for standard genome sequencing and annotation.</title>
        <authorList>
            <consortium name="The Broad Institute Genomics Platform"/>
            <consortium name="The Broad Institute Genome Sequencing Center for Infectious Disease"/>
            <person name="Wu L."/>
            <person name="Ma J."/>
        </authorList>
    </citation>
    <scope>NUCLEOTIDE SEQUENCE [LARGE SCALE GENOMIC DNA]</scope>
    <source>
        <strain evidence="5">KCTC 52490</strain>
    </source>
</reference>
<dbReference type="PANTHER" id="PTHR43283">
    <property type="entry name" value="BETA-LACTAMASE-RELATED"/>
    <property type="match status" value="1"/>
</dbReference>
<accession>A0ABW6AST3</accession>
<feature type="chain" id="PRO_5046913060" evidence="2">
    <location>
        <begin position="23"/>
        <end position="443"/>
    </location>
</feature>
<dbReference type="InterPro" id="IPR001466">
    <property type="entry name" value="Beta-lactam-related"/>
</dbReference>
<evidence type="ECO:0000259" key="3">
    <source>
        <dbReference type="Pfam" id="PF00144"/>
    </source>
</evidence>
<feature type="region of interest" description="Disordered" evidence="1">
    <location>
        <begin position="193"/>
        <end position="212"/>
    </location>
</feature>
<evidence type="ECO:0000256" key="2">
    <source>
        <dbReference type="SAM" id="SignalP"/>
    </source>
</evidence>
<sequence length="443" mass="49027">MKRNYLAVFFIAGAFLSSTCVAQNKAVPEQFKYKVDLKKAGTSTEKIAGLDSLLQSLVSQKKVSSVVGFVAKGGTVVYKKAFGWKDIENKVPATPDDYYILFSQTKAITTVAFMTLVEKGLVKIDDPVSTYFPGIPDKVITVVHEDGTYETRPVAKPMTFAHLMSHSSGLNAGLVGKFRRKEIQQADSIRKVNGDTTAGRTPGPGQRTGGAGNAKYLKDEMIALAKYPLGFDPGSEYSYHISSNMLAYMIELISGKPLRQYVKETVLEPLGMTQTDWYYEPAALSLFVKAYNAVDGKLEPATSLFSEGAVSKEQTYAEGALGLNGPIDDYAKFCQMLLNRGEFNGHRILKRETIDAMTKVNRLPEVNAGGKGFRFGLGFELYNENKKPAPEVSNTAFAWGGLYGTEYIIDPENNMIALYYLNMPKHEHLYPLFLSKAYKLFRK</sequence>
<feature type="signal peptide" evidence="2">
    <location>
        <begin position="1"/>
        <end position="22"/>
    </location>
</feature>
<feature type="domain" description="Beta-lactamase-related" evidence="3">
    <location>
        <begin position="50"/>
        <end position="424"/>
    </location>
</feature>
<protein>
    <submittedName>
        <fullName evidence="4">Serine hydrolase domain-containing protein</fullName>
        <ecNumber evidence="4">3.-.-.-</ecNumber>
    </submittedName>
</protein>
<comment type="caution">
    <text evidence="4">The sequence shown here is derived from an EMBL/GenBank/DDBJ whole genome shotgun (WGS) entry which is preliminary data.</text>
</comment>
<dbReference type="PANTHER" id="PTHR43283:SF3">
    <property type="entry name" value="BETA-LACTAMASE FAMILY PROTEIN (AFU_ORTHOLOGUE AFUA_5G07500)"/>
    <property type="match status" value="1"/>
</dbReference>
<dbReference type="GO" id="GO:0016787">
    <property type="term" value="F:hydrolase activity"/>
    <property type="evidence" value="ECO:0007669"/>
    <property type="project" value="UniProtKB-KW"/>
</dbReference>
<dbReference type="RefSeq" id="WP_381507571.1">
    <property type="nucleotide sequence ID" value="NZ_JBHUOM010000028.1"/>
</dbReference>
<dbReference type="EC" id="3.-.-.-" evidence="4"/>
<evidence type="ECO:0000313" key="5">
    <source>
        <dbReference type="Proteomes" id="UP001597512"/>
    </source>
</evidence>
<gene>
    <name evidence="4" type="ORF">ACFS25_27115</name>
</gene>
<keyword evidence="5" id="KW-1185">Reference proteome</keyword>
<dbReference type="Gene3D" id="3.40.710.10">
    <property type="entry name" value="DD-peptidase/beta-lactamase superfamily"/>
    <property type="match status" value="1"/>
</dbReference>
<organism evidence="4 5">
    <name type="scientific">Spirosoma flavum</name>
    <dbReference type="NCBI Taxonomy" id="2048557"/>
    <lineage>
        <taxon>Bacteria</taxon>
        <taxon>Pseudomonadati</taxon>
        <taxon>Bacteroidota</taxon>
        <taxon>Cytophagia</taxon>
        <taxon>Cytophagales</taxon>
        <taxon>Cytophagaceae</taxon>
        <taxon>Spirosoma</taxon>
    </lineage>
</organism>